<gene>
    <name evidence="1" type="ORF">NCTC11564_01316</name>
</gene>
<dbReference type="Proteomes" id="UP000254559">
    <property type="component" value="Unassembled WGS sequence"/>
</dbReference>
<sequence>MTKKKIERISVIHREKILWLKWYFMRDKEQPKYSILERKMFDAAKNQDMLAYQKYATIKQITDIRVQTSEADILEAVKEVYVYNHMNVIGACQRILFISQSPAYVKINKWFDTYSDLYFSVVPLPNMGVYHEMVGIKKIV</sequence>
<protein>
    <submittedName>
        <fullName evidence="1">Uncharacterized protein</fullName>
    </submittedName>
</protein>
<evidence type="ECO:0000313" key="1">
    <source>
        <dbReference type="EMBL" id="SUN64068.1"/>
    </source>
</evidence>
<organism evidence="1 2">
    <name type="scientific">Streptococcus dysgalactiae subsp. equisimilis</name>
    <name type="common">Streptococcus equisimilis</name>
    <dbReference type="NCBI Taxonomy" id="119602"/>
    <lineage>
        <taxon>Bacteria</taxon>
        <taxon>Bacillati</taxon>
        <taxon>Bacillota</taxon>
        <taxon>Bacilli</taxon>
        <taxon>Lactobacillales</taxon>
        <taxon>Streptococcaceae</taxon>
        <taxon>Streptococcus</taxon>
    </lineage>
</organism>
<dbReference type="EMBL" id="UHFO01000001">
    <property type="protein sequence ID" value="SUN64068.1"/>
    <property type="molecule type" value="Genomic_DNA"/>
</dbReference>
<reference evidence="1 2" key="1">
    <citation type="submission" date="2018-06" db="EMBL/GenBank/DDBJ databases">
        <authorList>
            <consortium name="Pathogen Informatics"/>
            <person name="Doyle S."/>
        </authorList>
    </citation>
    <scope>NUCLEOTIDE SEQUENCE [LARGE SCALE GENOMIC DNA]</scope>
    <source>
        <strain evidence="1 2">NCTC11564</strain>
    </source>
</reference>
<comment type="caution">
    <text evidence="1">The sequence shown here is derived from an EMBL/GenBank/DDBJ whole genome shotgun (WGS) entry which is preliminary data.</text>
</comment>
<dbReference type="AlphaFoldDB" id="A0A9X8T3V5"/>
<accession>A0A9X8T3V5</accession>
<evidence type="ECO:0000313" key="2">
    <source>
        <dbReference type="Proteomes" id="UP000254559"/>
    </source>
</evidence>
<name>A0A9X8T3V5_STREQ</name>
<proteinExistence type="predicted"/>
<dbReference type="RefSeq" id="WP_000162609.1">
    <property type="nucleotide sequence ID" value="NZ_UHFO01000001.1"/>
</dbReference>